<dbReference type="PRINTS" id="PR00363">
    <property type="entry name" value="CYTOCHROMEB5"/>
</dbReference>
<organism evidence="16 17">
    <name type="scientific">Nicrophorus vespilloides</name>
    <name type="common">Boreal carrion beetle</name>
    <dbReference type="NCBI Taxonomy" id="110193"/>
    <lineage>
        <taxon>Eukaryota</taxon>
        <taxon>Metazoa</taxon>
        <taxon>Ecdysozoa</taxon>
        <taxon>Arthropoda</taxon>
        <taxon>Hexapoda</taxon>
        <taxon>Insecta</taxon>
        <taxon>Pterygota</taxon>
        <taxon>Neoptera</taxon>
        <taxon>Endopterygota</taxon>
        <taxon>Coleoptera</taxon>
        <taxon>Polyphaga</taxon>
        <taxon>Staphyliniformia</taxon>
        <taxon>Silphidae</taxon>
        <taxon>Nicrophorinae</taxon>
        <taxon>Nicrophorus</taxon>
    </lineage>
</organism>
<keyword evidence="7" id="KW-0492">Microsome</keyword>
<dbReference type="InterPro" id="IPR050668">
    <property type="entry name" value="Cytochrome_b5"/>
</dbReference>
<sequence>MGTKKDLSLMPVAFGTMKQYSLNEVKKHNSRESLWVILDNGVYDLTAFLNDHPGGEEVLFDRAGLDATDCFNTVGHSLDAKERRELYKIGELEDMERINYKPKEDDDAYEKALKARTNFFKDRVIPAAIVVIAFYVYYFIM</sequence>
<evidence type="ECO:0000256" key="5">
    <source>
        <dbReference type="ARBA" id="ARBA00022723"/>
    </source>
</evidence>
<dbReference type="Pfam" id="PF00173">
    <property type="entry name" value="Cyt-b5"/>
    <property type="match status" value="1"/>
</dbReference>
<evidence type="ECO:0000256" key="12">
    <source>
        <dbReference type="ARBA" id="ARBA00038168"/>
    </source>
</evidence>
<keyword evidence="10 14" id="KW-0472">Membrane</keyword>
<evidence type="ECO:0000256" key="7">
    <source>
        <dbReference type="ARBA" id="ARBA00022848"/>
    </source>
</evidence>
<dbReference type="PROSITE" id="PS00191">
    <property type="entry name" value="CYTOCHROME_B5_1"/>
    <property type="match status" value="1"/>
</dbReference>
<evidence type="ECO:0000256" key="3">
    <source>
        <dbReference type="ARBA" id="ARBA00022617"/>
    </source>
</evidence>
<keyword evidence="16" id="KW-1185">Reference proteome</keyword>
<evidence type="ECO:0000256" key="9">
    <source>
        <dbReference type="ARBA" id="ARBA00023004"/>
    </source>
</evidence>
<keyword evidence="6" id="KW-0256">Endoplasmic reticulum</keyword>
<keyword evidence="2" id="KW-0813">Transport</keyword>
<keyword evidence="4 14" id="KW-0812">Transmembrane</keyword>
<dbReference type="PROSITE" id="PS50255">
    <property type="entry name" value="CYTOCHROME_B5_2"/>
    <property type="match status" value="1"/>
</dbReference>
<evidence type="ECO:0000256" key="8">
    <source>
        <dbReference type="ARBA" id="ARBA00022982"/>
    </source>
</evidence>
<evidence type="ECO:0000313" key="16">
    <source>
        <dbReference type="Proteomes" id="UP000695000"/>
    </source>
</evidence>
<keyword evidence="5 14" id="KW-0479">Metal-binding</keyword>
<comment type="subcellular location">
    <subcellularLocation>
        <location evidence="1">Endoplasmic reticulum membrane</location>
        <topology evidence="1">Single-pass membrane protein</topology>
        <orientation evidence="1">Cytoplasmic side</orientation>
    </subcellularLocation>
    <subcellularLocation>
        <location evidence="11">Microsome membrane</location>
        <topology evidence="11">Single-pass membrane protein</topology>
        <orientation evidence="11">Cytoplasmic side</orientation>
    </subcellularLocation>
</comment>
<comment type="similarity">
    <text evidence="12 14">Belongs to the cytochrome b5 family.</text>
</comment>
<dbReference type="InterPro" id="IPR036400">
    <property type="entry name" value="Cyt_B5-like_heme/steroid_sf"/>
</dbReference>
<feature type="domain" description="Cytochrome b5 heme-binding" evidence="15">
    <location>
        <begin position="17"/>
        <end position="93"/>
    </location>
</feature>
<evidence type="ECO:0000256" key="14">
    <source>
        <dbReference type="RuleBase" id="RU362121"/>
    </source>
</evidence>
<gene>
    <name evidence="17" type="primary">LOC108560930</name>
</gene>
<dbReference type="GeneID" id="108560930"/>
<proteinExistence type="inferred from homology"/>
<evidence type="ECO:0000259" key="15">
    <source>
        <dbReference type="PROSITE" id="PS50255"/>
    </source>
</evidence>
<evidence type="ECO:0000256" key="1">
    <source>
        <dbReference type="ARBA" id="ARBA00004131"/>
    </source>
</evidence>
<dbReference type="Gene3D" id="3.10.120.10">
    <property type="entry name" value="Cytochrome b5-like heme/steroid binding domain"/>
    <property type="match status" value="1"/>
</dbReference>
<evidence type="ECO:0000256" key="4">
    <source>
        <dbReference type="ARBA" id="ARBA00022692"/>
    </source>
</evidence>
<dbReference type="Proteomes" id="UP000695000">
    <property type="component" value="Unplaced"/>
</dbReference>
<keyword evidence="3 14" id="KW-0349">Heme</keyword>
<dbReference type="SUPFAM" id="SSF55856">
    <property type="entry name" value="Cytochrome b5-like heme/steroid binding domain"/>
    <property type="match status" value="1"/>
</dbReference>
<keyword evidence="14" id="KW-1133">Transmembrane helix</keyword>
<dbReference type="PANTHER" id="PTHR19359">
    <property type="entry name" value="CYTOCHROME B5"/>
    <property type="match status" value="1"/>
</dbReference>
<dbReference type="SMART" id="SM01117">
    <property type="entry name" value="Cyt-b5"/>
    <property type="match status" value="1"/>
</dbReference>
<evidence type="ECO:0000256" key="11">
    <source>
        <dbReference type="ARBA" id="ARBA00037877"/>
    </source>
</evidence>
<keyword evidence="8" id="KW-0249">Electron transport</keyword>
<accession>A0ABM1MHU3</accession>
<evidence type="ECO:0000256" key="13">
    <source>
        <dbReference type="ARBA" id="ARBA00039806"/>
    </source>
</evidence>
<keyword evidence="9 14" id="KW-0408">Iron</keyword>
<evidence type="ECO:0000256" key="6">
    <source>
        <dbReference type="ARBA" id="ARBA00022824"/>
    </source>
</evidence>
<dbReference type="PANTHER" id="PTHR19359:SF150">
    <property type="entry name" value="CYTOCHROME B5"/>
    <property type="match status" value="1"/>
</dbReference>
<dbReference type="InterPro" id="IPR018506">
    <property type="entry name" value="Cyt_B5_heme-BS"/>
</dbReference>
<dbReference type="InterPro" id="IPR001199">
    <property type="entry name" value="Cyt_B5-like_heme/steroid-bd"/>
</dbReference>
<reference evidence="17" key="1">
    <citation type="submission" date="2025-08" db="UniProtKB">
        <authorList>
            <consortium name="RefSeq"/>
        </authorList>
    </citation>
    <scope>IDENTIFICATION</scope>
    <source>
        <tissue evidence="17">Whole Larva</tissue>
    </source>
</reference>
<name>A0ABM1MHU3_NICVS</name>
<feature type="transmembrane region" description="Helical" evidence="14">
    <location>
        <begin position="124"/>
        <end position="140"/>
    </location>
</feature>
<evidence type="ECO:0000256" key="10">
    <source>
        <dbReference type="ARBA" id="ARBA00023136"/>
    </source>
</evidence>
<protein>
    <recommendedName>
        <fullName evidence="13">Cytochrome b5</fullName>
    </recommendedName>
</protein>
<evidence type="ECO:0000313" key="17">
    <source>
        <dbReference type="RefSeq" id="XP_017774143.1"/>
    </source>
</evidence>
<dbReference type="RefSeq" id="XP_017774143.1">
    <property type="nucleotide sequence ID" value="XM_017918654.1"/>
</dbReference>
<evidence type="ECO:0000256" key="2">
    <source>
        <dbReference type="ARBA" id="ARBA00022448"/>
    </source>
</evidence>